<dbReference type="InterPro" id="IPR056259">
    <property type="entry name" value="Dredd_N"/>
</dbReference>
<dbReference type="PROSITE" id="PS50208">
    <property type="entry name" value="CASPASE_P20"/>
    <property type="match status" value="1"/>
</dbReference>
<proteinExistence type="inferred from homology"/>
<sequence>MLRSDAQQQTNSININMLNIDMMSLIQKEIEPYDMISLVFLLYENPDTALQRLAIYQRVSMDIDANDTDLLRDWVSHSQSRLTWKNEFLEALATCQLYSIIRKLGLDVSAVKQFYQNAGNNTLIHPMKKALYKLCENMNADNVYKLKKALLTYNIDTTDYEACELVFLYLMCQRFITVKQVNNQNTKGKNDCGIENLAKIIDNFPELQSFANELRRIERNICNNETNVNDGMVTSTPSVSVRDEPKVDNNDKKYAKDLSDVFQWFNGLNMEDIPEKELKSDTMHLSKDSYPIKDSNNIGICLIINQEKFHPSKESIEGNVHARPLENRLGSTRDKETLKSTMEGLNFEVITYDNLDHKAMFEKIKDVINYRVRDNHSMFMLCILSHGTKGHVYAADSVKVKVEDIESLLDSDDLTKLRHKPKLLILQACQVKDDTPYTAIVADSPRPVYRHYIKKSDFIIYWATAPDYEAYRHEKMGSIFIQMLCETLKQFSKTDHVNDLFTKVNYCVKRICVSLKRDQLPKVEHTLMKKLYLQIPENNNK</sequence>
<dbReference type="InterPro" id="IPR002138">
    <property type="entry name" value="Pept_C14_p10"/>
</dbReference>
<gene>
    <name evidence="6" type="ORF">ABMA27_014183</name>
</gene>
<dbReference type="InterPro" id="IPR001309">
    <property type="entry name" value="Pept_C14_p20"/>
</dbReference>
<name>A0ABR3ID42_LOXSC</name>
<dbReference type="InterPro" id="IPR052039">
    <property type="entry name" value="Caspase-related_regulators"/>
</dbReference>
<organism evidence="6 7">
    <name type="scientific">Loxostege sticticalis</name>
    <name type="common">Beet webworm moth</name>
    <dbReference type="NCBI Taxonomy" id="481309"/>
    <lineage>
        <taxon>Eukaryota</taxon>
        <taxon>Metazoa</taxon>
        <taxon>Ecdysozoa</taxon>
        <taxon>Arthropoda</taxon>
        <taxon>Hexapoda</taxon>
        <taxon>Insecta</taxon>
        <taxon>Pterygota</taxon>
        <taxon>Neoptera</taxon>
        <taxon>Endopterygota</taxon>
        <taxon>Lepidoptera</taxon>
        <taxon>Glossata</taxon>
        <taxon>Ditrysia</taxon>
        <taxon>Pyraloidea</taxon>
        <taxon>Crambidae</taxon>
        <taxon>Pyraustinae</taxon>
        <taxon>Loxostege</taxon>
    </lineage>
</organism>
<dbReference type="PROSITE" id="PS50207">
    <property type="entry name" value="CASPASE_P10"/>
    <property type="match status" value="1"/>
</dbReference>
<feature type="compositionally biased region" description="Polar residues" evidence="3">
    <location>
        <begin position="228"/>
        <end position="239"/>
    </location>
</feature>
<dbReference type="EMBL" id="JBEUOH010000005">
    <property type="protein sequence ID" value="KAL0894150.1"/>
    <property type="molecule type" value="Genomic_DNA"/>
</dbReference>
<feature type="region of interest" description="Disordered" evidence="3">
    <location>
        <begin position="228"/>
        <end position="250"/>
    </location>
</feature>
<dbReference type="Pfam" id="PF23724">
    <property type="entry name" value="Dredd_2nd"/>
    <property type="match status" value="1"/>
</dbReference>
<evidence type="ECO:0000313" key="6">
    <source>
        <dbReference type="EMBL" id="KAL0894150.1"/>
    </source>
</evidence>
<evidence type="ECO:0000259" key="5">
    <source>
        <dbReference type="PROSITE" id="PS50208"/>
    </source>
</evidence>
<evidence type="ECO:0008006" key="8">
    <source>
        <dbReference type="Google" id="ProtNLM"/>
    </source>
</evidence>
<evidence type="ECO:0000259" key="4">
    <source>
        <dbReference type="PROSITE" id="PS50207"/>
    </source>
</evidence>
<dbReference type="PANTHER" id="PTHR22576:SF41">
    <property type="entry name" value="CASPASE 14, APOPTOSIS-RELATED CYSTEINE PEPTIDASE"/>
    <property type="match status" value="1"/>
</dbReference>
<evidence type="ECO:0000313" key="7">
    <source>
        <dbReference type="Proteomes" id="UP001549920"/>
    </source>
</evidence>
<comment type="similarity">
    <text evidence="1 2">Belongs to the peptidase C14A family.</text>
</comment>
<dbReference type="SMART" id="SM00115">
    <property type="entry name" value="CASc"/>
    <property type="match status" value="1"/>
</dbReference>
<protein>
    <recommendedName>
        <fullName evidence="8">Caspase-8</fullName>
    </recommendedName>
</protein>
<comment type="caution">
    <text evidence="6">The sequence shown here is derived from an EMBL/GenBank/DDBJ whole genome shotgun (WGS) entry which is preliminary data.</text>
</comment>
<dbReference type="Pfam" id="PF23725">
    <property type="entry name" value="Dredd_N"/>
    <property type="match status" value="1"/>
</dbReference>
<dbReference type="PRINTS" id="PR00376">
    <property type="entry name" value="IL1BCENZYME"/>
</dbReference>
<dbReference type="Gene3D" id="3.40.50.1460">
    <property type="match status" value="1"/>
</dbReference>
<feature type="domain" description="Caspase family p20" evidence="5">
    <location>
        <begin position="297"/>
        <end position="430"/>
    </location>
</feature>
<feature type="domain" description="Caspase family p10" evidence="4">
    <location>
        <begin position="455"/>
        <end position="533"/>
    </location>
</feature>
<dbReference type="SUPFAM" id="SSF52129">
    <property type="entry name" value="Caspase-like"/>
    <property type="match status" value="1"/>
</dbReference>
<dbReference type="InterPro" id="IPR015917">
    <property type="entry name" value="Pept_C14A"/>
</dbReference>
<reference evidence="6 7" key="1">
    <citation type="submission" date="2024-06" db="EMBL/GenBank/DDBJ databases">
        <title>A chromosome-level genome assembly of beet webworm, Loxostege sticticalis.</title>
        <authorList>
            <person name="Zhang Y."/>
        </authorList>
    </citation>
    <scope>NUCLEOTIDE SEQUENCE [LARGE SCALE GENOMIC DNA]</scope>
    <source>
        <strain evidence="6">AQ026</strain>
        <tissue evidence="6">Whole body</tissue>
    </source>
</reference>
<feature type="compositionally biased region" description="Basic and acidic residues" evidence="3">
    <location>
        <begin position="241"/>
        <end position="250"/>
    </location>
</feature>
<dbReference type="InterPro" id="IPR011600">
    <property type="entry name" value="Pept_C14_caspase"/>
</dbReference>
<evidence type="ECO:0000256" key="2">
    <source>
        <dbReference type="RuleBase" id="RU003971"/>
    </source>
</evidence>
<keyword evidence="7" id="KW-1185">Reference proteome</keyword>
<dbReference type="PANTHER" id="PTHR22576">
    <property type="entry name" value="MUCOSA ASSOCIATED LYMPHOID TISSUE LYMPHOMA TRANSLOCATION PROTEIN 1/PARACASPASE"/>
    <property type="match status" value="1"/>
</dbReference>
<dbReference type="InterPro" id="IPR029030">
    <property type="entry name" value="Caspase-like_dom_sf"/>
</dbReference>
<dbReference type="Proteomes" id="UP001549920">
    <property type="component" value="Unassembled WGS sequence"/>
</dbReference>
<accession>A0ABR3ID42</accession>
<evidence type="ECO:0000256" key="3">
    <source>
        <dbReference type="SAM" id="MobiDB-lite"/>
    </source>
</evidence>
<dbReference type="InterPro" id="IPR056260">
    <property type="entry name" value="Dredd_2nd"/>
</dbReference>
<evidence type="ECO:0000256" key="1">
    <source>
        <dbReference type="ARBA" id="ARBA00010134"/>
    </source>
</evidence>
<dbReference type="Pfam" id="PF00656">
    <property type="entry name" value="Peptidase_C14"/>
    <property type="match status" value="1"/>
</dbReference>